<protein>
    <submittedName>
        <fullName evidence="5">tRNA wyosine derivatives biosynthesis protein Taw2</fullName>
        <ecNumber evidence="5">2.1.1.-</ecNumber>
    </submittedName>
</protein>
<comment type="caution">
    <text evidence="5">The sequence shown here is derived from an EMBL/GenBank/DDBJ whole genome shotgun (WGS) entry which is preliminary data.</text>
</comment>
<dbReference type="PATRIC" id="fig|1705409.3.peg.944"/>
<dbReference type="InterPro" id="IPR030382">
    <property type="entry name" value="MeTrfase_TRM5/TYW2"/>
</dbReference>
<gene>
    <name evidence="5" type="primary">taw2</name>
    <name evidence="5" type="ORF">AMQ22_00919</name>
</gene>
<dbReference type="AlphaFoldDB" id="A0A150J4X2"/>
<dbReference type="GO" id="GO:0005737">
    <property type="term" value="C:cytoplasm"/>
    <property type="evidence" value="ECO:0007669"/>
    <property type="project" value="TreeGrafter"/>
</dbReference>
<evidence type="ECO:0000256" key="2">
    <source>
        <dbReference type="ARBA" id="ARBA00022691"/>
    </source>
</evidence>
<evidence type="ECO:0000313" key="6">
    <source>
        <dbReference type="Proteomes" id="UP000075398"/>
    </source>
</evidence>
<keyword evidence="2" id="KW-0949">S-adenosyl-L-methionine</keyword>
<dbReference type="Gene3D" id="3.30.300.110">
    <property type="entry name" value="Met-10+ protein-like domains"/>
    <property type="match status" value="1"/>
</dbReference>
<dbReference type="InterPro" id="IPR056743">
    <property type="entry name" value="TRM5-TYW2-like_MTfase"/>
</dbReference>
<proteinExistence type="predicted"/>
<keyword evidence="5" id="KW-0489">Methyltransferase</keyword>
<dbReference type="Pfam" id="PF25133">
    <property type="entry name" value="TYW2_N_2"/>
    <property type="match status" value="1"/>
</dbReference>
<sequence>MHFGLKGNVEDQKINTLREKLKTKIPEYDVKKIIKSYEQLGDILIISIPRDYKEFTDFIGNSFYESFECKTVLEKGSISGEFRVPYYKKIIGDGFVTTHKENGIFYKMDLSKVMFSSGNIAERIRMAHVSSPNERIIDMFCGIGYFTLPLAKYGKSKVWALEKNPDSFDLLLENIALNKLMDRVTPINTDCLKFYPDFKADRIIMGYFSDDQKFLLKALDMIKEGGIVHYHNTIPEKSEPSIKNDIEKLISNKGRTLEPLYYRKIKKYSPGVWHIVFDFKVN</sequence>
<dbReference type="SUPFAM" id="SSF53335">
    <property type="entry name" value="S-adenosyl-L-methionine-dependent methyltransferases"/>
    <property type="match status" value="1"/>
</dbReference>
<dbReference type="Gene3D" id="3.40.50.150">
    <property type="entry name" value="Vaccinia Virus protein VP39"/>
    <property type="match status" value="1"/>
</dbReference>
<evidence type="ECO:0000256" key="3">
    <source>
        <dbReference type="ARBA" id="ARBA00022694"/>
    </source>
</evidence>
<dbReference type="InterPro" id="IPR056744">
    <property type="entry name" value="TRM5/TYW2-like_N"/>
</dbReference>
<keyword evidence="3" id="KW-0819">tRNA processing</keyword>
<dbReference type="EMBL" id="LNGC01000029">
    <property type="protein sequence ID" value="KYC52242.1"/>
    <property type="molecule type" value="Genomic_DNA"/>
</dbReference>
<dbReference type="EC" id="2.1.1.-" evidence="5"/>
<feature type="domain" description="SAM-dependent methyltransferase TRM5/TYW2-type" evidence="4">
    <location>
        <begin position="37"/>
        <end position="282"/>
    </location>
</feature>
<dbReference type="Pfam" id="PF02475">
    <property type="entry name" value="TRM5-TYW2_MTfase"/>
    <property type="match status" value="1"/>
</dbReference>
<reference evidence="5 6" key="1">
    <citation type="journal article" date="2016" name="ISME J.">
        <title>Chasing the elusive Euryarchaeota class WSA2: genomes reveal a uniquely fastidious methyl-reducing methanogen.</title>
        <authorList>
            <person name="Nobu M.K."/>
            <person name="Narihiro T."/>
            <person name="Kuroda K."/>
            <person name="Mei R."/>
            <person name="Liu W.T."/>
        </authorList>
    </citation>
    <scope>NUCLEOTIDE SEQUENCE [LARGE SCALE GENOMIC DNA]</scope>
    <source>
        <strain evidence="5">U1lsi0528_Bin055</strain>
    </source>
</reference>
<dbReference type="Proteomes" id="UP000075398">
    <property type="component" value="Unassembled WGS sequence"/>
</dbReference>
<organism evidence="5 6">
    <name type="scientific">Candidatus Methanofastidiosum methylothiophilum</name>
    <dbReference type="NCBI Taxonomy" id="1705564"/>
    <lineage>
        <taxon>Archaea</taxon>
        <taxon>Methanobacteriati</taxon>
        <taxon>Methanobacteriota</taxon>
        <taxon>Stenosarchaea group</taxon>
        <taxon>Candidatus Methanofastidiosia</taxon>
        <taxon>Candidatus Methanofastidiosales</taxon>
        <taxon>Candidatus Methanofastidiosaceae</taxon>
        <taxon>Candidatus Methanofastidiosum</taxon>
    </lineage>
</organism>
<dbReference type="InterPro" id="IPR029063">
    <property type="entry name" value="SAM-dependent_MTases_sf"/>
</dbReference>
<evidence type="ECO:0000313" key="5">
    <source>
        <dbReference type="EMBL" id="KYC52242.1"/>
    </source>
</evidence>
<evidence type="ECO:0000256" key="1">
    <source>
        <dbReference type="ARBA" id="ARBA00022679"/>
    </source>
</evidence>
<keyword evidence="1 5" id="KW-0808">Transferase</keyword>
<accession>A0A150J4X2</accession>
<dbReference type="PROSITE" id="PS51684">
    <property type="entry name" value="SAM_MT_TRM5_TYW2"/>
    <property type="match status" value="1"/>
</dbReference>
<dbReference type="GO" id="GO:0008175">
    <property type="term" value="F:tRNA methyltransferase activity"/>
    <property type="evidence" value="ECO:0007669"/>
    <property type="project" value="TreeGrafter"/>
</dbReference>
<name>A0A150J4X2_9EURY</name>
<evidence type="ECO:0000259" key="4">
    <source>
        <dbReference type="PROSITE" id="PS51684"/>
    </source>
</evidence>
<dbReference type="PANTHER" id="PTHR23245">
    <property type="entry name" value="TRNA METHYLTRANSFERASE"/>
    <property type="match status" value="1"/>
</dbReference>
<dbReference type="GO" id="GO:0030488">
    <property type="term" value="P:tRNA methylation"/>
    <property type="evidence" value="ECO:0007669"/>
    <property type="project" value="TreeGrafter"/>
</dbReference>
<dbReference type="CDD" id="cd02440">
    <property type="entry name" value="AdoMet_MTases"/>
    <property type="match status" value="1"/>
</dbReference>